<gene>
    <name evidence="2" type="ORF">VP01_1332g1</name>
</gene>
<feature type="region of interest" description="Disordered" evidence="1">
    <location>
        <begin position="186"/>
        <end position="222"/>
    </location>
</feature>
<accession>A0A0L6VMF9</accession>
<evidence type="ECO:0000313" key="2">
    <source>
        <dbReference type="EMBL" id="KNZ61938.1"/>
    </source>
</evidence>
<dbReference type="EMBL" id="LAVV01003699">
    <property type="protein sequence ID" value="KNZ61938.1"/>
    <property type="molecule type" value="Genomic_DNA"/>
</dbReference>
<feature type="compositionally biased region" description="Polar residues" evidence="1">
    <location>
        <begin position="469"/>
        <end position="478"/>
    </location>
</feature>
<evidence type="ECO:0008006" key="4">
    <source>
        <dbReference type="Google" id="ProtNLM"/>
    </source>
</evidence>
<feature type="compositionally biased region" description="Polar residues" evidence="1">
    <location>
        <begin position="738"/>
        <end position="752"/>
    </location>
</feature>
<feature type="region of interest" description="Disordered" evidence="1">
    <location>
        <begin position="1114"/>
        <end position="1165"/>
    </location>
</feature>
<proteinExistence type="predicted"/>
<feature type="region of interest" description="Disordered" evidence="1">
    <location>
        <begin position="454"/>
        <end position="551"/>
    </location>
</feature>
<dbReference type="PANTHER" id="PTHR46557:SF1">
    <property type="entry name" value="SERINE_THREONINE-PROTEIN PHOSPHATASE 1 REGULATORY SUBUNIT 10"/>
    <property type="match status" value="1"/>
</dbReference>
<sequence length="1193" mass="128403">MQVSFIPPAQPVGLPPPSAELDPADPSVFPNFFAVLFHPVLLFFPSHLPCNPKPCANHLWRHVKTEWVSFSLTSSQSLGRGRTSASARSDGAHRDHQFVKRANFLPWLRAQLQIDPIDEASSAPEPLLCYVKRRFALAQNQQRLRAVNQSTSAPTDQPANAAVVQAPLNTASNAVGTSVETQASSIAAQDSCAGDTSRPGPSVSPESEGPPATYPASEIHDPVTSDASDVAISQILNQAHVSSSSTPVSSKALHSSSNAFSSQLGAIADAHMGHTPHIMTPSSSTLSSQPNGFHYDSNSMDVVHHNIGHHQANSFQLSQLPSLVPSSSYVNQPAQCNPALAYVATHSYPLQPHHVNQCSQSPQTMPLTQYEQFPNAHQSTLEPHENESAYGHQSLDINSSAPISESGNCSSAPLLQIDPALMAGYEMNYGLTSQPYKQPLPPVPRAVDVATPLTANQSLAPPSPRRTRSAASLTNKTQPGAIVPRASIPEKLPPSKKRAPRCASSSFEDTPLETVPNLSAHNSPDHKQASQKEVSNASNHPSSSPTVDQYNRKAWTSRLASVRTELDQIYKAPARSASKLVKILSMYSISPAPSSGDWSTVPPEGRVEVLSAMKAAVPQDFYSTWVSESKGLAMLESWLKGSVHMQEKVKSKEASGESTNNEDIPQRETLLINLLQTLAKLPLTVNNLKNHAFAKQVMRINKDQNASKFSDTVKQLSIGLEQKWRAVVRGVAAPMVRNGSSGSLTNPAVSTSDTKKRSETAPDLNQSKKRRIETTRIPVRATPSTNKNTNDLFGRPDKAKLPVFTKKILEPPMPPPVVQDTFTEAMGLLIGKNAVGTAAQLVPTTSTTSSGAGGKSSKRVRFVADDKLCQIKIVERVVYEGEDYETHPVGDARKMDAVEGRYLHQSDPFLEEEIEWEVPFEVVLTHETIVNLETSPLVSAELAAQEEREKVVAGVTYDDQSQIPHTPHEPSDFEPSTVGDSGSPNLPKLMKLGGDLLLDPEVSHLIAKAQADNSINAPVAPDHTVLDLLARLGGSGALSQISDYTSQATLHACTGFDTRLPPGLDVNLLNSISQSGSLQALLAASGNIHLPMQPASTTHTPDPFPGMVRDNGWGAAAGSASRGHQQIDASAPYIPTGPSAGVSRNKRRKKGKGGNQPRMSAHDSSGRHIQCKWWPDCPHGNKCFYVCSDLCTF</sequence>
<feature type="region of interest" description="Disordered" evidence="1">
    <location>
        <begin position="959"/>
        <end position="985"/>
    </location>
</feature>
<protein>
    <recommendedName>
        <fullName evidence="4">TFIIS N-terminal domain-containing protein</fullName>
    </recommendedName>
</protein>
<evidence type="ECO:0000256" key="1">
    <source>
        <dbReference type="SAM" id="MobiDB-lite"/>
    </source>
</evidence>
<dbReference type="VEuPathDB" id="FungiDB:VP01_1332g1"/>
<feature type="region of interest" description="Disordered" evidence="1">
    <location>
        <begin position="736"/>
        <end position="796"/>
    </location>
</feature>
<feature type="compositionally biased region" description="Polar residues" evidence="1">
    <location>
        <begin position="782"/>
        <end position="791"/>
    </location>
</feature>
<dbReference type="Proteomes" id="UP000037035">
    <property type="component" value="Unassembled WGS sequence"/>
</dbReference>
<feature type="compositionally biased region" description="Polar residues" evidence="1">
    <location>
        <begin position="531"/>
        <end position="549"/>
    </location>
</feature>
<feature type="compositionally biased region" description="Low complexity" evidence="1">
    <location>
        <begin position="1114"/>
        <end position="1123"/>
    </location>
</feature>
<dbReference type="PANTHER" id="PTHR46557">
    <property type="entry name" value="SERINE/THREONINE-PROTEIN PHOSPHATASE 1 REGULATORY SUBUNIT 10-RELATED"/>
    <property type="match status" value="1"/>
</dbReference>
<feature type="compositionally biased region" description="Low complexity" evidence="1">
    <location>
        <begin position="197"/>
        <end position="211"/>
    </location>
</feature>
<name>A0A0L6VMF9_9BASI</name>
<organism evidence="2 3">
    <name type="scientific">Puccinia sorghi</name>
    <dbReference type="NCBI Taxonomy" id="27349"/>
    <lineage>
        <taxon>Eukaryota</taxon>
        <taxon>Fungi</taxon>
        <taxon>Dikarya</taxon>
        <taxon>Basidiomycota</taxon>
        <taxon>Pucciniomycotina</taxon>
        <taxon>Pucciniomycetes</taxon>
        <taxon>Pucciniales</taxon>
        <taxon>Pucciniaceae</taxon>
        <taxon>Puccinia</taxon>
    </lineage>
</organism>
<dbReference type="OrthoDB" id="6159439at2759"/>
<keyword evidence="3" id="KW-1185">Reference proteome</keyword>
<comment type="caution">
    <text evidence="2">The sequence shown here is derived from an EMBL/GenBank/DDBJ whole genome shotgun (WGS) entry which is preliminary data.</text>
</comment>
<evidence type="ECO:0000313" key="3">
    <source>
        <dbReference type="Proteomes" id="UP000037035"/>
    </source>
</evidence>
<dbReference type="GO" id="GO:0008157">
    <property type="term" value="F:protein phosphatase 1 binding"/>
    <property type="evidence" value="ECO:0007669"/>
    <property type="project" value="TreeGrafter"/>
</dbReference>
<dbReference type="GO" id="GO:0000785">
    <property type="term" value="C:chromatin"/>
    <property type="evidence" value="ECO:0007669"/>
    <property type="project" value="TreeGrafter"/>
</dbReference>
<dbReference type="GO" id="GO:0072357">
    <property type="term" value="C:PTW/PP1 phosphatase complex"/>
    <property type="evidence" value="ECO:0007669"/>
    <property type="project" value="TreeGrafter"/>
</dbReference>
<dbReference type="AlphaFoldDB" id="A0A0L6VMF9"/>
<reference evidence="2 3" key="1">
    <citation type="submission" date="2015-08" db="EMBL/GenBank/DDBJ databases">
        <title>Next Generation Sequencing and Analysis of the Genome of Puccinia sorghi L Schw, the Causal Agent of Maize Common Rust.</title>
        <authorList>
            <person name="Rochi L."/>
            <person name="Burguener G."/>
            <person name="Darino M."/>
            <person name="Turjanski A."/>
            <person name="Kreff E."/>
            <person name="Dieguez M.J."/>
            <person name="Sacco F."/>
        </authorList>
    </citation>
    <scope>NUCLEOTIDE SEQUENCE [LARGE SCALE GENOMIC DNA]</scope>
    <source>
        <strain evidence="2 3">RO10H11247</strain>
    </source>
</reference>